<dbReference type="AlphaFoldDB" id="A0A9W8ZJ17"/>
<feature type="region of interest" description="Disordered" evidence="1">
    <location>
        <begin position="756"/>
        <end position="839"/>
    </location>
</feature>
<dbReference type="EMBL" id="JAPEVA010000017">
    <property type="protein sequence ID" value="KAJ4408089.1"/>
    <property type="molecule type" value="Genomic_DNA"/>
</dbReference>
<feature type="compositionally biased region" description="Polar residues" evidence="1">
    <location>
        <begin position="450"/>
        <end position="469"/>
    </location>
</feature>
<dbReference type="OrthoDB" id="5341904at2759"/>
<proteinExistence type="predicted"/>
<feature type="compositionally biased region" description="Basic and acidic residues" evidence="1">
    <location>
        <begin position="1"/>
        <end position="10"/>
    </location>
</feature>
<protein>
    <submittedName>
        <fullName evidence="2">Uncharacterized protein</fullName>
    </submittedName>
</protein>
<feature type="region of interest" description="Disordered" evidence="1">
    <location>
        <begin position="916"/>
        <end position="935"/>
    </location>
</feature>
<feature type="region of interest" description="Disordered" evidence="1">
    <location>
        <begin position="228"/>
        <end position="254"/>
    </location>
</feature>
<feature type="compositionally biased region" description="Polar residues" evidence="1">
    <location>
        <begin position="864"/>
        <end position="878"/>
    </location>
</feature>
<comment type="caution">
    <text evidence="2">The sequence shown here is derived from an EMBL/GenBank/DDBJ whole genome shotgun (WGS) entry which is preliminary data.</text>
</comment>
<feature type="region of interest" description="Disordered" evidence="1">
    <location>
        <begin position="326"/>
        <end position="358"/>
    </location>
</feature>
<feature type="compositionally biased region" description="Basic and acidic residues" evidence="1">
    <location>
        <begin position="789"/>
        <end position="799"/>
    </location>
</feature>
<feature type="region of interest" description="Disordered" evidence="1">
    <location>
        <begin position="94"/>
        <end position="130"/>
    </location>
</feature>
<evidence type="ECO:0000313" key="3">
    <source>
        <dbReference type="Proteomes" id="UP001140510"/>
    </source>
</evidence>
<feature type="compositionally biased region" description="Basic residues" evidence="1">
    <location>
        <begin position="331"/>
        <end position="340"/>
    </location>
</feature>
<feature type="compositionally biased region" description="Polar residues" evidence="1">
    <location>
        <begin position="586"/>
        <end position="595"/>
    </location>
</feature>
<accession>A0A9W8ZJ17</accession>
<sequence length="1008" mass="111903">MFSQFKDRVARRNKSNGQSTTQHHRLSKPRTNTNSKPSSPVVNNDIPFPDSPRYGDLSASTRKEIRDSMLSPLSKEADSAIWSEPDVVEVEPAVEGRGRHSTVVSRSNSRTHSRSGSALRSFVRSRRNSTTNLKNLPESKVSLVSTTQSDLDAAIRLLQEVKKNASPEDLAALREALERPTESTTAILEQEYDRSSPEISGVLTRRKSLVQAPGVATRISPVEGQRRTWNSWKAPQLRPGDEAKWQAPKQGPSPLDRLKALDLADSTQAKPPGDMDYSHLLGYKPGTLMVVNGEPSPAPSTVNLTLAGQPNQRNDYFFVNEPAASPLATKSGRKQTKHRSMSAVGVRDSSAKAQADPASEEKIAITYIKPETKPKKRPQSIAVTTRRASQSADTLARDYQAYIPYSPFENQMVIHNIWKEQEATTDELFLEEFQPQQRPDNLVELSATITDVSELSPPSTATSTNTLETPKNRTLRPSPRTSDSGYSSIGSSGGGTKVPTNEEQRQQHPQALRVASPPADSPHALYGMSRRQIMSFELPIQGGASHSFEQSLLATVPKRPHGHGRTLSLDIPRDIAELPSMDSVLTPATPQSATTRKTEKQPPRQPRRLQKRRPSQPQLPVVQSALLSREIIPEVPDDVRFKFSRRLSATPGMECLTHTYPSKDHITSTGSTTSFSPVDPVPSPMQLEPDEAPAPPARGRRMSFFRRKSTSDKKIKDEEDRFPAAQVLDLGTIAVSLGASPYDPSMFGSFEQTEAVDNPTHPHQLGQARSHSRSRSAMSMSSDTAAEYARMRSKDRALPEPEMPEIPQRKPRRKPRMEIGEAKQSKRRPQTFYFDEAPPMPAIDHAKYAAPLSARPRLEDVDTPTANQSRVRANSRPQSPLRPNHTRPPSAHKNVDWEQKVDWEQHALQWAKRRQSLGDSLRPRPTVEAKENVAPAPRARPMSYTAHELTTFGRYSGGLDYDHEGHGQIGGSAGTRQLHSYASQKSMHFKQSYGVDLSDVPIFVQRQQ</sequence>
<reference evidence="2" key="1">
    <citation type="submission" date="2022-10" db="EMBL/GenBank/DDBJ databases">
        <title>Tapping the CABI collections for fungal endophytes: first genome assemblies for Collariella, Neodidymelliopsis, Ascochyta clinopodiicola, Didymella pomorum, Didymosphaeria variabile, Neocosmospora piperis and Neocucurbitaria cava.</title>
        <authorList>
            <person name="Hill R."/>
        </authorList>
    </citation>
    <scope>NUCLEOTIDE SEQUENCE</scope>
    <source>
        <strain evidence="2">IMI 355091</strain>
    </source>
</reference>
<organism evidence="2 3">
    <name type="scientific">Didymella pomorum</name>
    <dbReference type="NCBI Taxonomy" id="749634"/>
    <lineage>
        <taxon>Eukaryota</taxon>
        <taxon>Fungi</taxon>
        <taxon>Dikarya</taxon>
        <taxon>Ascomycota</taxon>
        <taxon>Pezizomycotina</taxon>
        <taxon>Dothideomycetes</taxon>
        <taxon>Pleosporomycetidae</taxon>
        <taxon>Pleosporales</taxon>
        <taxon>Pleosporineae</taxon>
        <taxon>Didymellaceae</taxon>
        <taxon>Didymella</taxon>
    </lineage>
</organism>
<feature type="region of interest" description="Disordered" evidence="1">
    <location>
        <begin position="854"/>
        <end position="899"/>
    </location>
</feature>
<evidence type="ECO:0000313" key="2">
    <source>
        <dbReference type="EMBL" id="KAJ4408089.1"/>
    </source>
</evidence>
<feature type="region of interest" description="Disordered" evidence="1">
    <location>
        <begin position="658"/>
        <end position="718"/>
    </location>
</feature>
<feature type="compositionally biased region" description="Polar residues" evidence="1">
    <location>
        <begin position="667"/>
        <end position="676"/>
    </location>
</feature>
<feature type="compositionally biased region" description="Basic and acidic residues" evidence="1">
    <location>
        <begin position="921"/>
        <end position="931"/>
    </location>
</feature>
<feature type="compositionally biased region" description="Basic and acidic residues" evidence="1">
    <location>
        <begin position="709"/>
        <end position="718"/>
    </location>
</feature>
<feature type="region of interest" description="Disordered" evidence="1">
    <location>
        <begin position="579"/>
        <end position="622"/>
    </location>
</feature>
<feature type="region of interest" description="Disordered" evidence="1">
    <location>
        <begin position="450"/>
        <end position="524"/>
    </location>
</feature>
<feature type="compositionally biased region" description="Polar residues" evidence="1">
    <location>
        <begin position="102"/>
        <end position="118"/>
    </location>
</feature>
<gene>
    <name evidence="2" type="ORF">N0V91_003437</name>
</gene>
<evidence type="ECO:0000256" key="1">
    <source>
        <dbReference type="SAM" id="MobiDB-lite"/>
    </source>
</evidence>
<dbReference type="Proteomes" id="UP001140510">
    <property type="component" value="Unassembled WGS sequence"/>
</dbReference>
<feature type="compositionally biased region" description="Polar residues" evidence="1">
    <location>
        <begin position="29"/>
        <end position="42"/>
    </location>
</feature>
<name>A0A9W8ZJ17_9PLEO</name>
<feature type="compositionally biased region" description="Basic residues" evidence="1">
    <location>
        <begin position="698"/>
        <end position="708"/>
    </location>
</feature>
<keyword evidence="3" id="KW-1185">Reference proteome</keyword>
<feature type="compositionally biased region" description="Basic residues" evidence="1">
    <location>
        <begin position="605"/>
        <end position="614"/>
    </location>
</feature>
<feature type="region of interest" description="Disordered" evidence="1">
    <location>
        <begin position="1"/>
        <end position="60"/>
    </location>
</feature>